<dbReference type="Gene3D" id="3.40.50.1110">
    <property type="entry name" value="SGNH hydrolase"/>
    <property type="match status" value="1"/>
</dbReference>
<dbReference type="EMBL" id="AP018664">
    <property type="protein sequence ID" value="BBD99734.1"/>
    <property type="molecule type" value="Genomic_DNA"/>
</dbReference>
<proteinExistence type="predicted"/>
<dbReference type="InterPro" id="IPR051532">
    <property type="entry name" value="Ester_Hydrolysis_Enzymes"/>
</dbReference>
<evidence type="ECO:0000313" key="4">
    <source>
        <dbReference type="Proteomes" id="UP000279959"/>
    </source>
</evidence>
<dbReference type="RefSeq" id="WP_066701101.1">
    <property type="nucleotide sequence ID" value="NZ_AP018664.1"/>
</dbReference>
<feature type="domain" description="SGNH hydrolase-type esterase" evidence="2">
    <location>
        <begin position="28"/>
        <end position="202"/>
    </location>
</feature>
<dbReference type="Pfam" id="PF13472">
    <property type="entry name" value="Lipase_GDSL_2"/>
    <property type="match status" value="1"/>
</dbReference>
<keyword evidence="3" id="KW-0378">Hydrolase</keyword>
<dbReference type="AlphaFoldDB" id="A0A494W591"/>
<dbReference type="SUPFAM" id="SSF52266">
    <property type="entry name" value="SGNH hydrolase"/>
    <property type="match status" value="1"/>
</dbReference>
<evidence type="ECO:0000259" key="2">
    <source>
        <dbReference type="Pfam" id="PF13472"/>
    </source>
</evidence>
<dbReference type="InterPro" id="IPR013830">
    <property type="entry name" value="SGNH_hydro"/>
</dbReference>
<feature type="chain" id="PRO_5019847680" evidence="1">
    <location>
        <begin position="22"/>
        <end position="455"/>
    </location>
</feature>
<dbReference type="PANTHER" id="PTHR30383">
    <property type="entry name" value="THIOESTERASE 1/PROTEASE 1/LYSOPHOSPHOLIPASE L1"/>
    <property type="match status" value="1"/>
</dbReference>
<accession>A0A494W591</accession>
<dbReference type="InterPro" id="IPR036514">
    <property type="entry name" value="SGNH_hydro_sf"/>
</dbReference>
<feature type="signal peptide" evidence="1">
    <location>
        <begin position="1"/>
        <end position="21"/>
    </location>
</feature>
<keyword evidence="1" id="KW-0732">Signal</keyword>
<dbReference type="Proteomes" id="UP000279959">
    <property type="component" value="Chromosome"/>
</dbReference>
<keyword evidence="4" id="KW-1185">Reference proteome</keyword>
<gene>
    <name evidence="3" type="ORF">SAMIE_1032350</name>
</gene>
<dbReference type="KEGG" id="sami:SAMIE_1032350"/>
<name>A0A494W591_9SPHN</name>
<sequence length="455" mass="47143">MTDMIARGMAAAASRAALSFAAVPQIACLGDSNSFINWGSSPSTGTAQISPPTQGILQCRGYAFWAQTLCDARVEFPQALNFGVSGETSTQILARVDQAAAASADAVVVLAGTNDFGAADLPYAATVANLTAIVAALRVRNKRVLLLTVPPRGHPSSHYFSGATDPKLLRLFAVNNWIKRVASQMRGVSVIDPWGEIADPASLYGDFRSGMVNSGDVAHFISASSYQIGKLLAAEFSRLYAPIDWLPKSNSDLFDATSNPVGALNSNAMMLGTGGTLSGTTPTPTGQVADGWTLSGADAGLTLAASKQASGNTTWQRLVLGGTPGAGSDRIVTVSQAISQASGRIVAGDVLEGFARVSVGPSSGLYGIALMIQQTYNPGSGNVTVQTNCGNSGQGADNFMPAEAWSGVLRLPPLTIPTGTLSSLQFRLRVWAQQNTAVSATVDATAMALRKLRAV</sequence>
<protein>
    <submittedName>
        <fullName evidence="3">SGNH/GDSL hydrolase family protein</fullName>
    </submittedName>
</protein>
<dbReference type="PANTHER" id="PTHR30383:SF5">
    <property type="entry name" value="SGNH HYDROLASE-TYPE ESTERASE DOMAIN-CONTAINING PROTEIN"/>
    <property type="match status" value="1"/>
</dbReference>
<reference evidence="3 4" key="1">
    <citation type="submission" date="2018-05" db="EMBL/GenBank/DDBJ databases">
        <title>Complete Genome Sequence of the Nonylphenol-Degrading Bacterium Sphingobium amiense DSM 16289T.</title>
        <authorList>
            <person name="Ootsuka M."/>
            <person name="Nishizawa T."/>
            <person name="Ohta H."/>
        </authorList>
    </citation>
    <scope>NUCLEOTIDE SEQUENCE [LARGE SCALE GENOMIC DNA]</scope>
    <source>
        <strain evidence="3 4">DSM 16289</strain>
    </source>
</reference>
<dbReference type="GO" id="GO:0004622">
    <property type="term" value="F:phosphatidylcholine lysophospholipase activity"/>
    <property type="evidence" value="ECO:0007669"/>
    <property type="project" value="TreeGrafter"/>
</dbReference>
<evidence type="ECO:0000256" key="1">
    <source>
        <dbReference type="SAM" id="SignalP"/>
    </source>
</evidence>
<evidence type="ECO:0000313" key="3">
    <source>
        <dbReference type="EMBL" id="BBD99734.1"/>
    </source>
</evidence>
<organism evidence="3 4">
    <name type="scientific">Sphingobium amiense</name>
    <dbReference type="NCBI Taxonomy" id="135719"/>
    <lineage>
        <taxon>Bacteria</taxon>
        <taxon>Pseudomonadati</taxon>
        <taxon>Pseudomonadota</taxon>
        <taxon>Alphaproteobacteria</taxon>
        <taxon>Sphingomonadales</taxon>
        <taxon>Sphingomonadaceae</taxon>
        <taxon>Sphingobium</taxon>
    </lineage>
</organism>